<dbReference type="AlphaFoldDB" id="A0A645DFB9"/>
<proteinExistence type="predicted"/>
<evidence type="ECO:0000313" key="2">
    <source>
        <dbReference type="EMBL" id="MPM87915.1"/>
    </source>
</evidence>
<accession>A0A645DFB9</accession>
<gene>
    <name evidence="2" type="ORF">SDC9_135016</name>
</gene>
<feature type="domain" description="DUF3854" evidence="1">
    <location>
        <begin position="28"/>
        <end position="99"/>
    </location>
</feature>
<dbReference type="InterPro" id="IPR024385">
    <property type="entry name" value="DUF3854"/>
</dbReference>
<dbReference type="Pfam" id="PF12965">
    <property type="entry name" value="DUF3854"/>
    <property type="match status" value="1"/>
</dbReference>
<reference evidence="2" key="1">
    <citation type="submission" date="2019-08" db="EMBL/GenBank/DDBJ databases">
        <authorList>
            <person name="Kucharzyk K."/>
            <person name="Murdoch R.W."/>
            <person name="Higgins S."/>
            <person name="Loffler F."/>
        </authorList>
    </citation>
    <scope>NUCLEOTIDE SEQUENCE</scope>
</reference>
<comment type="caution">
    <text evidence="2">The sequence shown here is derived from an EMBL/GenBank/DDBJ whole genome shotgun (WGS) entry which is preliminary data.</text>
</comment>
<organism evidence="2">
    <name type="scientific">bioreactor metagenome</name>
    <dbReference type="NCBI Taxonomy" id="1076179"/>
    <lineage>
        <taxon>unclassified sequences</taxon>
        <taxon>metagenomes</taxon>
        <taxon>ecological metagenomes</taxon>
    </lineage>
</organism>
<sequence length="109" mass="12271">MVYVTEGPLKATVSHCLSGKSFAAVAGANQYSNLMALFMVLKQNGTETIVEAYDMDKYVNNYVEKGSIQLLTIAKEFGFKVKRLRWNNTYKGIDDYLYALKVTKEIGKN</sequence>
<evidence type="ECO:0000259" key="1">
    <source>
        <dbReference type="Pfam" id="PF12965"/>
    </source>
</evidence>
<name>A0A645DFB9_9ZZZZ</name>
<protein>
    <recommendedName>
        <fullName evidence="1">DUF3854 domain-containing protein</fullName>
    </recommendedName>
</protein>
<dbReference type="EMBL" id="VSSQ01035634">
    <property type="protein sequence ID" value="MPM87915.1"/>
    <property type="molecule type" value="Genomic_DNA"/>
</dbReference>